<dbReference type="Gene3D" id="6.10.330.20">
    <property type="match status" value="1"/>
</dbReference>
<evidence type="ECO:0000256" key="2">
    <source>
        <dbReference type="ARBA" id="ARBA00009254"/>
    </source>
</evidence>
<evidence type="ECO:0000256" key="8">
    <source>
        <dbReference type="SAM" id="MobiDB-lite"/>
    </source>
</evidence>
<feature type="region of interest" description="Disordered" evidence="8">
    <location>
        <begin position="232"/>
        <end position="261"/>
    </location>
</feature>
<dbReference type="Proteomes" id="UP000235672">
    <property type="component" value="Unassembled WGS sequence"/>
</dbReference>
<organism evidence="9 10">
    <name type="scientific">Hyaloscypha hepaticicola</name>
    <dbReference type="NCBI Taxonomy" id="2082293"/>
    <lineage>
        <taxon>Eukaryota</taxon>
        <taxon>Fungi</taxon>
        <taxon>Dikarya</taxon>
        <taxon>Ascomycota</taxon>
        <taxon>Pezizomycotina</taxon>
        <taxon>Leotiomycetes</taxon>
        <taxon>Helotiales</taxon>
        <taxon>Hyaloscyphaceae</taxon>
        <taxon>Hyaloscypha</taxon>
    </lineage>
</organism>
<proteinExistence type="inferred from homology"/>
<evidence type="ECO:0000256" key="3">
    <source>
        <dbReference type="ARBA" id="ARBA00022980"/>
    </source>
</evidence>
<dbReference type="STRING" id="1745343.A0A2J6QA10"/>
<evidence type="ECO:0000256" key="7">
    <source>
        <dbReference type="ARBA" id="ARBA00035399"/>
    </source>
</evidence>
<dbReference type="InterPro" id="IPR038340">
    <property type="entry name" value="MRP-L47_sf"/>
</dbReference>
<dbReference type="AlphaFoldDB" id="A0A2J6QA10"/>
<gene>
    <name evidence="9" type="ORF">NA56DRAFT_569233</name>
</gene>
<keyword evidence="3" id="KW-0689">Ribosomal protein</keyword>
<dbReference type="OrthoDB" id="270763at2759"/>
<keyword evidence="5" id="KW-0687">Ribonucleoprotein</keyword>
<name>A0A2J6QA10_9HELO</name>
<protein>
    <recommendedName>
        <fullName evidence="6">Large ribosomal subunit protein uL29m</fullName>
    </recommendedName>
    <alternativeName>
        <fullName evidence="7">54S ribosomal protein L4, mitochondrial</fullName>
    </alternativeName>
</protein>
<sequence length="261" mass="29913">MSTSIAIRPVARKLLRPSGAQYIPPPFLLPSLLAPIQQKTSFSSTTSNLYPRDNNRERGVSTARRTGLRQPLSVSKTPLPKPVLDPSKRSKVEVDEDHGLWDFFHSKEKPMNTPEEDDDHGRPWCVEELRGKSWEDLHALWWVCAKERNRIATEAYERKRLEAGYGQFESEKRDSHVRRTQRAIKQVLSERYYSWRDAEVLAKNDPEIGLSGQGPAYNPSNFVEQYVPVEEKASMESDVKPEQDISIEPEAKPEQKSSLNL</sequence>
<comment type="subcellular location">
    <subcellularLocation>
        <location evidence="1">Mitochondrion</location>
    </subcellularLocation>
</comment>
<dbReference type="InterPro" id="IPR010729">
    <property type="entry name" value="Ribosomal_uL29_mit"/>
</dbReference>
<dbReference type="PANTHER" id="PTHR21183:SF18">
    <property type="entry name" value="LARGE RIBOSOMAL SUBUNIT PROTEIN UL29M"/>
    <property type="match status" value="1"/>
</dbReference>
<keyword evidence="10" id="KW-1185">Reference proteome</keyword>
<comment type="similarity">
    <text evidence="2">Belongs to the universal ribosomal protein uL29 family.</text>
</comment>
<evidence type="ECO:0000256" key="5">
    <source>
        <dbReference type="ARBA" id="ARBA00023274"/>
    </source>
</evidence>
<evidence type="ECO:0000256" key="1">
    <source>
        <dbReference type="ARBA" id="ARBA00004173"/>
    </source>
</evidence>
<dbReference type="PANTHER" id="PTHR21183">
    <property type="entry name" value="RIBOSOMAL PROTEIN L47, MITOCHONDRIAL-RELATED"/>
    <property type="match status" value="1"/>
</dbReference>
<dbReference type="GO" id="GO:0003735">
    <property type="term" value="F:structural constituent of ribosome"/>
    <property type="evidence" value="ECO:0007669"/>
    <property type="project" value="InterPro"/>
</dbReference>
<feature type="compositionally biased region" description="Basic and acidic residues" evidence="8">
    <location>
        <begin position="232"/>
        <end position="255"/>
    </location>
</feature>
<dbReference type="GO" id="GO:0005762">
    <property type="term" value="C:mitochondrial large ribosomal subunit"/>
    <property type="evidence" value="ECO:0007669"/>
    <property type="project" value="TreeGrafter"/>
</dbReference>
<reference evidence="9 10" key="1">
    <citation type="submission" date="2016-05" db="EMBL/GenBank/DDBJ databases">
        <title>A degradative enzymes factory behind the ericoid mycorrhizal symbiosis.</title>
        <authorList>
            <consortium name="DOE Joint Genome Institute"/>
            <person name="Martino E."/>
            <person name="Morin E."/>
            <person name="Grelet G."/>
            <person name="Kuo A."/>
            <person name="Kohler A."/>
            <person name="Daghino S."/>
            <person name="Barry K."/>
            <person name="Choi C."/>
            <person name="Cichocki N."/>
            <person name="Clum A."/>
            <person name="Copeland A."/>
            <person name="Hainaut M."/>
            <person name="Haridas S."/>
            <person name="Labutti K."/>
            <person name="Lindquist E."/>
            <person name="Lipzen A."/>
            <person name="Khouja H.-R."/>
            <person name="Murat C."/>
            <person name="Ohm R."/>
            <person name="Olson A."/>
            <person name="Spatafora J."/>
            <person name="Veneault-Fourrey C."/>
            <person name="Henrissat B."/>
            <person name="Grigoriev I."/>
            <person name="Martin F."/>
            <person name="Perotto S."/>
        </authorList>
    </citation>
    <scope>NUCLEOTIDE SEQUENCE [LARGE SCALE GENOMIC DNA]</scope>
    <source>
        <strain evidence="9 10">UAMH 7357</strain>
    </source>
</reference>
<accession>A0A2J6QA10</accession>
<evidence type="ECO:0000256" key="4">
    <source>
        <dbReference type="ARBA" id="ARBA00023128"/>
    </source>
</evidence>
<feature type="region of interest" description="Disordered" evidence="8">
    <location>
        <begin position="43"/>
        <end position="91"/>
    </location>
</feature>
<dbReference type="EMBL" id="KZ613475">
    <property type="protein sequence ID" value="PMD23110.1"/>
    <property type="molecule type" value="Genomic_DNA"/>
</dbReference>
<keyword evidence="4" id="KW-0496">Mitochondrion</keyword>
<dbReference type="GO" id="GO:0032543">
    <property type="term" value="P:mitochondrial translation"/>
    <property type="evidence" value="ECO:0007669"/>
    <property type="project" value="TreeGrafter"/>
</dbReference>
<evidence type="ECO:0000313" key="10">
    <source>
        <dbReference type="Proteomes" id="UP000235672"/>
    </source>
</evidence>
<dbReference type="Pfam" id="PF06984">
    <property type="entry name" value="MRP-L47"/>
    <property type="match status" value="1"/>
</dbReference>
<evidence type="ECO:0000313" key="9">
    <source>
        <dbReference type="EMBL" id="PMD23110.1"/>
    </source>
</evidence>
<evidence type="ECO:0000256" key="6">
    <source>
        <dbReference type="ARBA" id="ARBA00035289"/>
    </source>
</evidence>